<proteinExistence type="predicted"/>
<evidence type="ECO:0000313" key="2">
    <source>
        <dbReference type="Proteomes" id="UP000650833"/>
    </source>
</evidence>
<name>A0A8H7QVE4_9FUNG</name>
<keyword evidence="2" id="KW-1185">Reference proteome</keyword>
<protein>
    <submittedName>
        <fullName evidence="1">Uncharacterized protein</fullName>
    </submittedName>
</protein>
<gene>
    <name evidence="1" type="ORF">INT46_009336</name>
</gene>
<accession>A0A8H7QVE4</accession>
<dbReference type="EMBL" id="JAEPRC010000350">
    <property type="protein sequence ID" value="KAG2199472.1"/>
    <property type="molecule type" value="Genomic_DNA"/>
</dbReference>
<reference evidence="1" key="1">
    <citation type="submission" date="2020-12" db="EMBL/GenBank/DDBJ databases">
        <title>Metabolic potential, ecology and presence of endohyphal bacteria is reflected in genomic diversity of Mucoromycotina.</title>
        <authorList>
            <person name="Muszewska A."/>
            <person name="Okrasinska A."/>
            <person name="Steczkiewicz K."/>
            <person name="Drgas O."/>
            <person name="Orlowska M."/>
            <person name="Perlinska-Lenart U."/>
            <person name="Aleksandrzak-Piekarczyk T."/>
            <person name="Szatraj K."/>
            <person name="Zielenkiewicz U."/>
            <person name="Pilsyk S."/>
            <person name="Malc E."/>
            <person name="Mieczkowski P."/>
            <person name="Kruszewska J.S."/>
            <person name="Biernat P."/>
            <person name="Pawlowska J."/>
        </authorList>
    </citation>
    <scope>NUCLEOTIDE SEQUENCE</scope>
    <source>
        <strain evidence="1">CBS 226.32</strain>
    </source>
</reference>
<dbReference type="AlphaFoldDB" id="A0A8H7QVE4"/>
<sequence>MLFREDGRYHYREVRSAEVPTEYFERNKWIKIFEILCYLFVELKNQEVHYQVMEDEEQGAILVIPENTINNKLKSNK</sequence>
<organism evidence="1 2">
    <name type="scientific">Mucor plumbeus</name>
    <dbReference type="NCBI Taxonomy" id="97098"/>
    <lineage>
        <taxon>Eukaryota</taxon>
        <taxon>Fungi</taxon>
        <taxon>Fungi incertae sedis</taxon>
        <taxon>Mucoromycota</taxon>
        <taxon>Mucoromycotina</taxon>
        <taxon>Mucoromycetes</taxon>
        <taxon>Mucorales</taxon>
        <taxon>Mucorineae</taxon>
        <taxon>Mucoraceae</taxon>
        <taxon>Mucor</taxon>
    </lineage>
</organism>
<comment type="caution">
    <text evidence="1">The sequence shown here is derived from an EMBL/GenBank/DDBJ whole genome shotgun (WGS) entry which is preliminary data.</text>
</comment>
<evidence type="ECO:0000313" key="1">
    <source>
        <dbReference type="EMBL" id="KAG2199472.1"/>
    </source>
</evidence>
<dbReference type="OrthoDB" id="2216857at2759"/>
<dbReference type="Proteomes" id="UP000650833">
    <property type="component" value="Unassembled WGS sequence"/>
</dbReference>